<dbReference type="InterPro" id="IPR029058">
    <property type="entry name" value="AB_hydrolase_fold"/>
</dbReference>
<keyword evidence="1" id="KW-0378">Hydrolase</keyword>
<reference evidence="2" key="1">
    <citation type="submission" date="2015-12" db="EMBL/GenBank/DDBJ databases">
        <title>Complete genome sequences of two moderately thermophilic Paenibacillus species.</title>
        <authorList>
            <person name="Butler R.III."/>
            <person name="Wang J."/>
            <person name="Stark B.C."/>
            <person name="Pombert J.-F."/>
        </authorList>
    </citation>
    <scope>NUCLEOTIDE SEQUENCE [LARGE SCALE GENOMIC DNA]</scope>
    <source>
        <strain evidence="2">32O-Y</strain>
    </source>
</reference>
<dbReference type="InterPro" id="IPR000073">
    <property type="entry name" value="AB_hydrolase_1"/>
</dbReference>
<dbReference type="OrthoDB" id="9805423at2"/>
<dbReference type="InterPro" id="IPR050266">
    <property type="entry name" value="AB_hydrolase_sf"/>
</dbReference>
<dbReference type="STRING" id="162209.IJ22_03540"/>
<evidence type="ECO:0000313" key="1">
    <source>
        <dbReference type="EMBL" id="ALS20743.1"/>
    </source>
</evidence>
<dbReference type="EMBL" id="CP013652">
    <property type="protein sequence ID" value="ALS20743.1"/>
    <property type="molecule type" value="Genomic_DNA"/>
</dbReference>
<dbReference type="Gene3D" id="1.10.10.10">
    <property type="entry name" value="Winged helix-like DNA-binding domain superfamily/Winged helix DNA-binding domain"/>
    <property type="match status" value="1"/>
</dbReference>
<dbReference type="PRINTS" id="PR00111">
    <property type="entry name" value="ABHYDROLASE"/>
</dbReference>
<accession>A0A0U2VML4</accession>
<organism evidence="1 2">
    <name type="scientific">Paenibacillus naphthalenovorans</name>
    <dbReference type="NCBI Taxonomy" id="162209"/>
    <lineage>
        <taxon>Bacteria</taxon>
        <taxon>Bacillati</taxon>
        <taxon>Bacillota</taxon>
        <taxon>Bacilli</taxon>
        <taxon>Bacillales</taxon>
        <taxon>Paenibacillaceae</taxon>
        <taxon>Paenibacillus</taxon>
    </lineage>
</organism>
<dbReference type="PANTHER" id="PTHR43798">
    <property type="entry name" value="MONOACYLGLYCEROL LIPASE"/>
    <property type="match status" value="1"/>
</dbReference>
<dbReference type="RefSeq" id="WP_062406801.1">
    <property type="nucleotide sequence ID" value="NZ_CP013652.1"/>
</dbReference>
<dbReference type="InterPro" id="IPR036388">
    <property type="entry name" value="WH-like_DNA-bd_sf"/>
</dbReference>
<sequence length="519" mass="59992">MNYIQTGDIQSYYEYYESASTSSTTIVFIHGTGLDSSYFHYLIPILRQQYSILLYDLRGHGQSEDGGKAATIELLCDDLLSLVQALGLHNLVIVGHTFGANIAVHFADRYETLIESLILISPQAFLPLPPLASEKELREELAKARTLDKLGEFMVQRLTVKHKDHSIAKRIIQSYARLPVKMYMNHIEIACQFKLEHLRRIHKPALVLSGESDPLFPPSFTSLYNSFLHHSKFLIVPDSSNMVFFDQPAVTVEWIMKFIQRPKSIRTDTYVFTDRFLQLLMLEGYNRLVARNKVSIQCMGGFEVQMNGRVIREGWNTRYAKNILIYLAFRKTATREELCDMLFPEMTAKKALGNLRVYLNHFAKLFEARPEEPPCLAIDRDSIYFKCAVECDLADVMEEMNRSLEEKDSMLKYAMCKLILPRATQHILPGCFDAFSLSLKEKFAQDWEKLAIWAADYCCKLEQFEEAAQFIRSCLHSYPNDEGLIERMVAIQKLTNNKKELRKWTRKKKASRPDHSRET</sequence>
<dbReference type="KEGG" id="pnp:IJ22_03540"/>
<dbReference type="Proteomes" id="UP000061660">
    <property type="component" value="Chromosome"/>
</dbReference>
<dbReference type="Pfam" id="PF00561">
    <property type="entry name" value="Abhydrolase_1"/>
    <property type="match status" value="1"/>
</dbReference>
<proteinExistence type="predicted"/>
<dbReference type="Gene3D" id="3.40.50.1820">
    <property type="entry name" value="alpha/beta hydrolase"/>
    <property type="match status" value="1"/>
</dbReference>
<dbReference type="GO" id="GO:0016787">
    <property type="term" value="F:hydrolase activity"/>
    <property type="evidence" value="ECO:0007669"/>
    <property type="project" value="UniProtKB-KW"/>
</dbReference>
<gene>
    <name evidence="1" type="ORF">IJ22_03540</name>
</gene>
<dbReference type="PATRIC" id="fig|162209.4.peg.374"/>
<keyword evidence="2" id="KW-1185">Reference proteome</keyword>
<dbReference type="SUPFAM" id="SSF53474">
    <property type="entry name" value="alpha/beta-Hydrolases"/>
    <property type="match status" value="1"/>
</dbReference>
<reference evidence="1 2" key="2">
    <citation type="journal article" date="2016" name="Genome Announc.">
        <title>Complete Genome Sequences of Two Interactive Moderate Thermophiles, Paenibacillus napthalenovorans 32O-Y and Paenibacillus sp. 32O-W.</title>
        <authorList>
            <person name="Butler R.R.III."/>
            <person name="Wang J."/>
            <person name="Stark B.C."/>
            <person name="Pombert J.F."/>
        </authorList>
    </citation>
    <scope>NUCLEOTIDE SEQUENCE [LARGE SCALE GENOMIC DNA]</scope>
    <source>
        <strain evidence="1 2">32O-Y</strain>
    </source>
</reference>
<name>A0A0U2VML4_9BACL</name>
<evidence type="ECO:0000313" key="2">
    <source>
        <dbReference type="Proteomes" id="UP000061660"/>
    </source>
</evidence>
<dbReference type="AlphaFoldDB" id="A0A0U2VML4"/>
<protein>
    <submittedName>
        <fullName evidence="1">Alpha/beta hydrolase</fullName>
    </submittedName>
</protein>